<protein>
    <submittedName>
        <fullName evidence="1">Uncharacterized protein</fullName>
    </submittedName>
</protein>
<dbReference type="EMBL" id="SNAA01000014">
    <property type="protein sequence ID" value="TDL78111.1"/>
    <property type="molecule type" value="Genomic_DNA"/>
</dbReference>
<evidence type="ECO:0000313" key="2">
    <source>
        <dbReference type="Proteomes" id="UP000295701"/>
    </source>
</evidence>
<dbReference type="OrthoDB" id="123525at2"/>
<gene>
    <name evidence="1" type="ORF">E2L08_12490</name>
</gene>
<organism evidence="1 2">
    <name type="scientific">Palleronia sediminis</name>
    <dbReference type="NCBI Taxonomy" id="2547833"/>
    <lineage>
        <taxon>Bacteria</taxon>
        <taxon>Pseudomonadati</taxon>
        <taxon>Pseudomonadota</taxon>
        <taxon>Alphaproteobacteria</taxon>
        <taxon>Rhodobacterales</taxon>
        <taxon>Roseobacteraceae</taxon>
        <taxon>Palleronia</taxon>
    </lineage>
</organism>
<proteinExistence type="predicted"/>
<name>A0A4R6A3A4_9RHOB</name>
<reference evidence="1 2" key="1">
    <citation type="submission" date="2019-03" db="EMBL/GenBank/DDBJ databases">
        <title>Primorskyibacter sp. SS33 isolated from sediments.</title>
        <authorList>
            <person name="Xunke S."/>
        </authorList>
    </citation>
    <scope>NUCLEOTIDE SEQUENCE [LARGE SCALE GENOMIC DNA]</scope>
    <source>
        <strain evidence="1 2">SS33</strain>
    </source>
</reference>
<evidence type="ECO:0000313" key="1">
    <source>
        <dbReference type="EMBL" id="TDL78111.1"/>
    </source>
</evidence>
<keyword evidence="2" id="KW-1185">Reference proteome</keyword>
<accession>A0A4R6A3A4</accession>
<dbReference type="RefSeq" id="WP_133397430.1">
    <property type="nucleotide sequence ID" value="NZ_SNAA01000014.1"/>
</dbReference>
<sequence length="1019" mass="115653">MQIYTATSTTHELRKVWRAGDNGPEQDEASEGFRYANKFIYEDHEVHDLQGVCDLLNRLADVPTAAIVLGRPLIDRGGRTGLDFEDEPTNLFLADLDSLDFEGTPEEAVVFAFPFLHGRRFVYAFSPSAGFKPGHRLRVAFEVEPMDLTAMQIHAEHWNTELAMRIGAERKFIDYGIYKPSGFIFTARPTLKGLDDPHPVRAFLVDGKTGPAPIPRLPDMIEVEIAPAVTLGQMPTLRWDDGQRHNSVFDFMRAYRTAFPSSVYTECWGALKDEYARLGVSAANQRAFGLSYIQARFPKVRGARRKRKVFPVTRQEVPFDEATRRLSDEIKTFVESRTPGVKVIEADAGLGKTYWALYWLGVETRYAAHVNDMFLTDLYVPNHNLSAQIESDARAQGMSAYTEYGRAQEVRGIPVCHKHEAISKVQGIIKETRKSFCDDGEARCEHRSGCLWWDQWDKSLTHDLRIRTHAHLPLQIAKEGEQSRVPNFVVIDENFLAALIKRSFVKVKDLCDLTRHDMGEWLLRFAQVHKAGMTLEQLTAAGFTVDVCKELIKAEEALAPQVEITPDMSASEALAKAVDYDAQWHLYASFWRRLRDAIAVGSMNRLRRVKDGVWLNWRQRIAGIPWDAETNRPKVPVLVLSATIKRSMVEAVLPVDEWVTIEVEKHKDAKVTQIVVDASKTALLYGTGDRVEEYAESDKAKAEKARQFREDVTAISQGRHLFSYKALREQDVPLSGWFNAVEGLNDWAGGKIDIVGRPLPAPSDVEDMARAIHQDGLPIVQVGEWYPKRPFALFGGAGMTWAERHVDPRVEDVRWVICEGAMMQAAARARHVRQGCEIRLFSNMPLPVKVDEVDEVESFNDLKPEEQEYLTAPVRVASAGLAQKLFRKFAGMSGQGVKDAVGDLFGWAMVRDAEFIEVRLQGEKQWSRVWIADGGWRWLCDRVPVVAWREPVLRKDDNAERFEAMASQSEHVTEMRALKEAFEREAWFDEDGYVPRGEQRTDAGFWFDWKQIGVRVRAA</sequence>
<dbReference type="Proteomes" id="UP000295701">
    <property type="component" value="Unassembled WGS sequence"/>
</dbReference>
<comment type="caution">
    <text evidence="1">The sequence shown here is derived from an EMBL/GenBank/DDBJ whole genome shotgun (WGS) entry which is preliminary data.</text>
</comment>
<dbReference type="AlphaFoldDB" id="A0A4R6A3A4"/>